<dbReference type="InterPro" id="IPR011008">
    <property type="entry name" value="Dimeric_a/b-barrel"/>
</dbReference>
<evidence type="ECO:0000313" key="2">
    <source>
        <dbReference type="Proteomes" id="UP001610063"/>
    </source>
</evidence>
<name>A0ABW7ND59_9BACT</name>
<evidence type="ECO:0000313" key="1">
    <source>
        <dbReference type="EMBL" id="MFH6985555.1"/>
    </source>
</evidence>
<evidence type="ECO:0008006" key="3">
    <source>
        <dbReference type="Google" id="ProtNLM"/>
    </source>
</evidence>
<dbReference type="EMBL" id="JBIPKE010000020">
    <property type="protein sequence ID" value="MFH6985555.1"/>
    <property type="molecule type" value="Genomic_DNA"/>
</dbReference>
<organism evidence="1 2">
    <name type="scientific">Marinoscillum luteum</name>
    <dbReference type="NCBI Taxonomy" id="861051"/>
    <lineage>
        <taxon>Bacteria</taxon>
        <taxon>Pseudomonadati</taxon>
        <taxon>Bacteroidota</taxon>
        <taxon>Cytophagia</taxon>
        <taxon>Cytophagales</taxon>
        <taxon>Reichenbachiellaceae</taxon>
        <taxon>Marinoscillum</taxon>
    </lineage>
</organism>
<sequence length="102" mass="12167">MKIYQLIWSYECKPETAAEFEKEYAQNGAWFKFFEPCDDFLGQDLAKNIETGHYILTDKWISRASYEGHIAENKAEYDRLCEQFKALYEKETLIGRFETVSW</sequence>
<keyword evidence="2" id="KW-1185">Reference proteome</keyword>
<protein>
    <recommendedName>
        <fullName evidence="3">ABM domain-containing protein</fullName>
    </recommendedName>
</protein>
<comment type="caution">
    <text evidence="1">The sequence shown here is derived from an EMBL/GenBank/DDBJ whole genome shotgun (WGS) entry which is preliminary data.</text>
</comment>
<reference evidence="1 2" key="1">
    <citation type="journal article" date="2013" name="Int. J. Syst. Evol. Microbiol.">
        <title>Marinoscillum luteum sp. nov., isolated from marine sediment.</title>
        <authorList>
            <person name="Cha I.T."/>
            <person name="Park S.J."/>
            <person name="Kim S.J."/>
            <person name="Kim J.G."/>
            <person name="Jung M.Y."/>
            <person name="Shin K.S."/>
            <person name="Kwon K.K."/>
            <person name="Yang S.H."/>
            <person name="Seo Y.S."/>
            <person name="Rhee S.K."/>
        </authorList>
    </citation>
    <scope>NUCLEOTIDE SEQUENCE [LARGE SCALE GENOMIC DNA]</scope>
    <source>
        <strain evidence="1 2">KCTC 23939</strain>
    </source>
</reference>
<proteinExistence type="predicted"/>
<dbReference type="RefSeq" id="WP_159581345.1">
    <property type="nucleotide sequence ID" value="NZ_JBIPKE010000020.1"/>
</dbReference>
<dbReference type="Proteomes" id="UP001610063">
    <property type="component" value="Unassembled WGS sequence"/>
</dbReference>
<accession>A0ABW7ND59</accession>
<gene>
    <name evidence="1" type="ORF">ACHKAR_19035</name>
</gene>
<dbReference type="SUPFAM" id="SSF54909">
    <property type="entry name" value="Dimeric alpha+beta barrel"/>
    <property type="match status" value="1"/>
</dbReference>
<dbReference type="Gene3D" id="3.30.70.100">
    <property type="match status" value="1"/>
</dbReference>